<dbReference type="STRING" id="54.SAMN02745121_07588"/>
<dbReference type="AlphaFoldDB" id="A0A1I2GYU7"/>
<evidence type="ECO:0000313" key="1">
    <source>
        <dbReference type="EMBL" id="SFF22320.1"/>
    </source>
</evidence>
<dbReference type="InterPro" id="IPR011447">
    <property type="entry name" value="DUF1552"/>
</dbReference>
<dbReference type="Pfam" id="PF07586">
    <property type="entry name" value="HXXSHH"/>
    <property type="match status" value="1"/>
</dbReference>
<organism evidence="1 2">
    <name type="scientific">Nannocystis exedens</name>
    <dbReference type="NCBI Taxonomy" id="54"/>
    <lineage>
        <taxon>Bacteria</taxon>
        <taxon>Pseudomonadati</taxon>
        <taxon>Myxococcota</taxon>
        <taxon>Polyangia</taxon>
        <taxon>Nannocystales</taxon>
        <taxon>Nannocystaceae</taxon>
        <taxon>Nannocystis</taxon>
    </lineage>
</organism>
<evidence type="ECO:0008006" key="3">
    <source>
        <dbReference type="Google" id="ProtNLM"/>
    </source>
</evidence>
<reference evidence="2" key="1">
    <citation type="submission" date="2016-10" db="EMBL/GenBank/DDBJ databases">
        <authorList>
            <person name="Varghese N."/>
            <person name="Submissions S."/>
        </authorList>
    </citation>
    <scope>NUCLEOTIDE SEQUENCE [LARGE SCALE GENOMIC DNA]</scope>
    <source>
        <strain evidence="2">ATCC 25963</strain>
    </source>
</reference>
<name>A0A1I2GYU7_9BACT</name>
<gene>
    <name evidence="1" type="ORF">SAMN02745121_07588</name>
</gene>
<protein>
    <recommendedName>
        <fullName evidence="3">Tat (Twin-arginine translocation) pathway signal sequence</fullName>
    </recommendedName>
</protein>
<dbReference type="Proteomes" id="UP000199400">
    <property type="component" value="Unassembled WGS sequence"/>
</dbReference>
<proteinExistence type="predicted"/>
<sequence length="465" mass="50169">MFLRGAGGVAVALPLLESLVGRRGTARAAEPGNRRLVVFFTCNGVNMETFFPQTPGPLTMESLKGSALEPLAAYRDRLLIPRGLHMVPKGWGHDPGTAGNDHAMGMGHKLTAQPLDPDTLYATGISVDQFAAAQLNQGGRPSLTLSVGWRHPDHLGHISYAGSGMPVTPEGNPWLTYQDLMGLGGLSELEKLRIATRRQSVLDLVEDEFKALKARGLGHADAMKLEMHADSIRDLEVEMAGNGLVACALDPARAAELEAVDPDSVLLDAQFKAIGRMQLDVLAMAIACGATNVATIQWASGSGGPIYQWDGMDHEYNHHKLSHGNTKDDDSGEEVVGYREMLSQIDRWHASQFGYLLDRLSAYEEGDGTVLDRSAVVWMHELSDGKIHSYVDLPTVIAGSAGGYLKQGHYIDLVAGQDPWDLRYPHNRLLVTLLNAVGCSGDAGAPITEFGRKGLDEGEYSELLA</sequence>
<accession>A0A1I2GYU7</accession>
<dbReference type="EMBL" id="FOMX01000036">
    <property type="protein sequence ID" value="SFF22320.1"/>
    <property type="molecule type" value="Genomic_DNA"/>
</dbReference>
<keyword evidence="2" id="KW-1185">Reference proteome</keyword>
<evidence type="ECO:0000313" key="2">
    <source>
        <dbReference type="Proteomes" id="UP000199400"/>
    </source>
</evidence>